<protein>
    <recommendedName>
        <fullName evidence="4 9">Signal recognition particle subunit SRP72</fullName>
    </recommendedName>
</protein>
<accession>A0ABQ7H3N5</accession>
<feature type="compositionally biased region" description="Basic and acidic residues" evidence="10">
    <location>
        <begin position="595"/>
        <end position="609"/>
    </location>
</feature>
<keyword evidence="5 9" id="KW-0963">Cytoplasm</keyword>
<keyword evidence="6" id="KW-0256">Endoplasmic reticulum</keyword>
<keyword evidence="8 9" id="KW-0687">Ribonucleoprotein</keyword>
<evidence type="ECO:0000256" key="8">
    <source>
        <dbReference type="ARBA" id="ARBA00023274"/>
    </source>
</evidence>
<evidence type="ECO:0000313" key="13">
    <source>
        <dbReference type="Proteomes" id="UP000815325"/>
    </source>
</evidence>
<evidence type="ECO:0000256" key="2">
    <source>
        <dbReference type="ARBA" id="ARBA00004496"/>
    </source>
</evidence>
<comment type="similarity">
    <text evidence="3 9">Belongs to the SRP72 family.</text>
</comment>
<name>A0ABQ7H3N5_DUNSA</name>
<comment type="function">
    <text evidence="9">Component of the signal recognition particle (SRP) complex, a ribonucleoprotein complex that mediates the cotranslational targeting of secretory and membrane proteins to the endoplasmic reticulum (ER).</text>
</comment>
<dbReference type="EMBL" id="MU069484">
    <property type="protein sequence ID" value="KAF5841478.1"/>
    <property type="molecule type" value="Genomic_DNA"/>
</dbReference>
<gene>
    <name evidence="12" type="ORF">DUNSADRAFT_12643</name>
</gene>
<keyword evidence="7 9" id="KW-0733">Signal recognition particle</keyword>
<evidence type="ECO:0000256" key="10">
    <source>
        <dbReference type="SAM" id="MobiDB-lite"/>
    </source>
</evidence>
<dbReference type="Proteomes" id="UP000815325">
    <property type="component" value="Unassembled WGS sequence"/>
</dbReference>
<feature type="domain" description="Signal recognition particle SRP72 subunit RNA-binding" evidence="11">
    <location>
        <begin position="518"/>
        <end position="573"/>
    </location>
</feature>
<evidence type="ECO:0000256" key="9">
    <source>
        <dbReference type="PIRNR" id="PIRNR038922"/>
    </source>
</evidence>
<dbReference type="PANTHER" id="PTHR14094">
    <property type="entry name" value="SIGNAL RECOGNITION PARTICLE 72"/>
    <property type="match status" value="1"/>
</dbReference>
<evidence type="ECO:0000313" key="12">
    <source>
        <dbReference type="EMBL" id="KAF5841478.1"/>
    </source>
</evidence>
<organism evidence="12 13">
    <name type="scientific">Dunaliella salina</name>
    <name type="common">Green alga</name>
    <name type="synonym">Protococcus salinus</name>
    <dbReference type="NCBI Taxonomy" id="3046"/>
    <lineage>
        <taxon>Eukaryota</taxon>
        <taxon>Viridiplantae</taxon>
        <taxon>Chlorophyta</taxon>
        <taxon>core chlorophytes</taxon>
        <taxon>Chlorophyceae</taxon>
        <taxon>CS clade</taxon>
        <taxon>Chlamydomonadales</taxon>
        <taxon>Dunaliellaceae</taxon>
        <taxon>Dunaliella</taxon>
    </lineage>
</organism>
<evidence type="ECO:0000256" key="7">
    <source>
        <dbReference type="ARBA" id="ARBA00023135"/>
    </source>
</evidence>
<evidence type="ECO:0000256" key="4">
    <source>
        <dbReference type="ARBA" id="ARBA00018350"/>
    </source>
</evidence>
<dbReference type="InterPro" id="IPR013699">
    <property type="entry name" value="Signal_recog_part_SRP72_RNA-bd"/>
</dbReference>
<feature type="compositionally biased region" description="Basic and acidic residues" evidence="10">
    <location>
        <begin position="558"/>
        <end position="570"/>
    </location>
</feature>
<dbReference type="Gene3D" id="1.25.40.10">
    <property type="entry name" value="Tetratricopeptide repeat domain"/>
    <property type="match status" value="1"/>
</dbReference>
<reference evidence="12" key="1">
    <citation type="submission" date="2017-08" db="EMBL/GenBank/DDBJ databases">
        <authorList>
            <person name="Polle J.E."/>
            <person name="Barry K."/>
            <person name="Cushman J."/>
            <person name="Schmutz J."/>
            <person name="Tran D."/>
            <person name="Hathwaick L.T."/>
            <person name="Yim W.C."/>
            <person name="Jenkins J."/>
            <person name="Mckie-Krisberg Z.M."/>
            <person name="Prochnik S."/>
            <person name="Lindquist E."/>
            <person name="Dockter R.B."/>
            <person name="Adam C."/>
            <person name="Molina H."/>
            <person name="Bunkerborg J."/>
            <person name="Jin E."/>
            <person name="Buchheim M."/>
            <person name="Magnuson J."/>
        </authorList>
    </citation>
    <scope>NUCLEOTIDE SEQUENCE</scope>
    <source>
        <strain evidence="12">CCAP 19/18</strain>
    </source>
</reference>
<evidence type="ECO:0000256" key="1">
    <source>
        <dbReference type="ARBA" id="ARBA00004240"/>
    </source>
</evidence>
<evidence type="ECO:0000259" key="11">
    <source>
        <dbReference type="Pfam" id="PF08492"/>
    </source>
</evidence>
<dbReference type="InterPro" id="IPR026270">
    <property type="entry name" value="SRP72"/>
</dbReference>
<dbReference type="PANTHER" id="PTHR14094:SF9">
    <property type="entry name" value="SIGNAL RECOGNITION PARTICLE SUBUNIT SRP72"/>
    <property type="match status" value="1"/>
</dbReference>
<proteinExistence type="inferred from homology"/>
<feature type="compositionally biased region" description="Basic residues" evidence="10">
    <location>
        <begin position="527"/>
        <end position="541"/>
    </location>
</feature>
<keyword evidence="13" id="KW-1185">Reference proteome</keyword>
<comment type="subcellular location">
    <subcellularLocation>
        <location evidence="2 9">Cytoplasm</location>
    </subcellularLocation>
    <subcellularLocation>
        <location evidence="1">Endoplasmic reticulum</location>
    </subcellularLocation>
</comment>
<dbReference type="InterPro" id="IPR011990">
    <property type="entry name" value="TPR-like_helical_dom_sf"/>
</dbReference>
<evidence type="ECO:0000256" key="3">
    <source>
        <dbReference type="ARBA" id="ARBA00007676"/>
    </source>
</evidence>
<dbReference type="PIRSF" id="PIRSF038922">
    <property type="entry name" value="SRP72"/>
    <property type="match status" value="1"/>
</dbReference>
<evidence type="ECO:0000256" key="5">
    <source>
        <dbReference type="ARBA" id="ARBA00022490"/>
    </source>
</evidence>
<sequence>MGDPLDSLWQQLSQSIADQDHKAALQAADTILGQQPKDEDAYRAKLAALLQLSDWEKALQLISKSTGAGGSLQFEKAYCLYRMGKIEEALSTVSSLLPGGAGAEKDGGQHTQQALELAAQLQHRLGRSKECIQLYDMLFQQHKVGYNKACALVELGDFVAAELELKLAIKLGRETLFEEELTEKEVEEELAPLTVQLAYVLGRLGRVSEAQELHDKVIQLGGGSTEDLGAEHTRALAANNAFADGRRVDSLPAHKKSVAGAAKKLEAMLADASKLQQQAQVLPHWTGVHLLPLLQAAIACKEDKAQEADALLGQAVAAHGYAPHSMVHLLLAQAQLALESGDARKGADLLSKAASVSKEAGQAGGLGPRGGSPALLATTSLLESMLPAWTSSPDSLLSTTGVSWCLEGLADLKLRLGKVQEAEAVLLRLQSLGVNSAPVLKLQARLLRVLASTDPSKPTGLARGLPSLAAEVRGMDVDALEENTLLSARRAGGDTEAASAGPAETSGQKRGAAGMEVDGNAEEDGKKRVKKKRTHKRKPRLPKGYDPSQPNGGLPPPDPERWLPKWERSDFKKKKKKSSARDRDTKGGSAQGAGKVDESLDRTKNDGARAKQAPSKPQPPSGKKKGKR</sequence>
<evidence type="ECO:0000256" key="6">
    <source>
        <dbReference type="ARBA" id="ARBA00022824"/>
    </source>
</evidence>
<feature type="region of interest" description="Disordered" evidence="10">
    <location>
        <begin position="490"/>
        <end position="628"/>
    </location>
</feature>
<dbReference type="SUPFAM" id="SSF48452">
    <property type="entry name" value="TPR-like"/>
    <property type="match status" value="2"/>
</dbReference>
<comment type="caution">
    <text evidence="12">The sequence shown here is derived from an EMBL/GenBank/DDBJ whole genome shotgun (WGS) entry which is preliminary data.</text>
</comment>
<dbReference type="Pfam" id="PF08492">
    <property type="entry name" value="SRP72"/>
    <property type="match status" value="1"/>
</dbReference>